<evidence type="ECO:0000313" key="6">
    <source>
        <dbReference type="Proteomes" id="UP000483802"/>
    </source>
</evidence>
<feature type="region of interest" description="Disordered" evidence="1">
    <location>
        <begin position="229"/>
        <end position="302"/>
    </location>
</feature>
<keyword evidence="2" id="KW-1133">Transmembrane helix</keyword>
<dbReference type="SUPFAM" id="SSF49478">
    <property type="entry name" value="Cna protein B-type domain"/>
    <property type="match status" value="1"/>
</dbReference>
<evidence type="ECO:0000256" key="1">
    <source>
        <dbReference type="SAM" id="MobiDB-lite"/>
    </source>
</evidence>
<dbReference type="Gene3D" id="2.60.40.10">
    <property type="entry name" value="Immunoglobulins"/>
    <property type="match status" value="2"/>
</dbReference>
<dbReference type="RefSeq" id="WP_157169279.1">
    <property type="nucleotide sequence ID" value="NZ_WPNZ01000031.1"/>
</dbReference>
<dbReference type="Proteomes" id="UP000483802">
    <property type="component" value="Unassembled WGS sequence"/>
</dbReference>
<keyword evidence="2" id="KW-0812">Transmembrane</keyword>
<feature type="signal peptide" evidence="3">
    <location>
        <begin position="1"/>
        <end position="30"/>
    </location>
</feature>
<organism evidence="5 6">
    <name type="scientific">Streptomyces typhae</name>
    <dbReference type="NCBI Taxonomy" id="2681492"/>
    <lineage>
        <taxon>Bacteria</taxon>
        <taxon>Bacillati</taxon>
        <taxon>Actinomycetota</taxon>
        <taxon>Actinomycetes</taxon>
        <taxon>Kitasatosporales</taxon>
        <taxon>Streptomycetaceae</taxon>
        <taxon>Streptomyces</taxon>
    </lineage>
</organism>
<dbReference type="Pfam" id="PF17802">
    <property type="entry name" value="SpaA"/>
    <property type="match status" value="1"/>
</dbReference>
<evidence type="ECO:0000259" key="4">
    <source>
        <dbReference type="Pfam" id="PF17802"/>
    </source>
</evidence>
<feature type="domain" description="SpaA-like prealbumin fold" evidence="4">
    <location>
        <begin position="54"/>
        <end position="111"/>
    </location>
</feature>
<reference evidence="5 6" key="1">
    <citation type="submission" date="2019-11" db="EMBL/GenBank/DDBJ databases">
        <title>Streptomyces typhae sp. nov., a novel endophytic actinomycete isolated from the root of cattail pollen (Typha angustifolia L.).</title>
        <authorList>
            <person name="Peng C."/>
        </authorList>
    </citation>
    <scope>NUCLEOTIDE SEQUENCE [LARGE SCALE GENOMIC DNA]</scope>
    <source>
        <strain evidence="6">p1417</strain>
    </source>
</reference>
<accession>A0A6L6X9B7</accession>
<comment type="caution">
    <text evidence="5">The sequence shown here is derived from an EMBL/GenBank/DDBJ whole genome shotgun (WGS) entry which is preliminary data.</text>
</comment>
<name>A0A6L6X9B7_9ACTN</name>
<feature type="chain" id="PRO_5027070341" description="SpaA-like prealbumin fold domain-containing protein" evidence="3">
    <location>
        <begin position="31"/>
        <end position="347"/>
    </location>
</feature>
<dbReference type="InterPro" id="IPR041033">
    <property type="entry name" value="SpaA_PFL_dom_1"/>
</dbReference>
<evidence type="ECO:0000256" key="3">
    <source>
        <dbReference type="SAM" id="SignalP"/>
    </source>
</evidence>
<feature type="compositionally biased region" description="Basic and acidic residues" evidence="1">
    <location>
        <begin position="260"/>
        <end position="275"/>
    </location>
</feature>
<feature type="transmembrane region" description="Helical" evidence="2">
    <location>
        <begin position="312"/>
        <end position="332"/>
    </location>
</feature>
<feature type="compositionally biased region" description="Low complexity" evidence="1">
    <location>
        <begin position="278"/>
        <end position="302"/>
    </location>
</feature>
<evidence type="ECO:0000313" key="5">
    <source>
        <dbReference type="EMBL" id="MVO90261.1"/>
    </source>
</evidence>
<keyword evidence="2" id="KW-0472">Membrane</keyword>
<evidence type="ECO:0000256" key="2">
    <source>
        <dbReference type="SAM" id="Phobius"/>
    </source>
</evidence>
<dbReference type="AlphaFoldDB" id="A0A6L6X9B7"/>
<keyword evidence="3" id="KW-0732">Signal</keyword>
<gene>
    <name evidence="5" type="ORF">GPA10_37310</name>
</gene>
<protein>
    <recommendedName>
        <fullName evidence="4">SpaA-like prealbumin fold domain-containing protein</fullName>
    </recommendedName>
</protein>
<keyword evidence="6" id="KW-1185">Reference proteome</keyword>
<dbReference type="GO" id="GO:0005975">
    <property type="term" value="P:carbohydrate metabolic process"/>
    <property type="evidence" value="ECO:0007669"/>
    <property type="project" value="UniProtKB-ARBA"/>
</dbReference>
<dbReference type="InterPro" id="IPR013783">
    <property type="entry name" value="Ig-like_fold"/>
</dbReference>
<sequence>MHTRTARFLSAAALSAAATGSLAWAPAASAQIHDPIPSASTTPAPRNATASGVVTLLKKDPGGEILAGAAFTLYDSTGKEAGSGTTDTGGRLSFRDLVPGVYRLKERESNSPMHGVVEDQDVIVTPGSDTPITIIDPFKPAAVLLKAKDGKSGKPLPGATVNIGTGDKTLLTLTTGHSGTASAKLPVNTRASTVFWTKQAKTPTGYELPRGRSGFTAKPGDHVTVPLTYAATHTTPTKPDPTRTPAKRPTEKPHATPIEKSTERPTAKGADEHADQPSAKPTGTASSGAGAAGTAASAPAGSLAHTGADATWWLVGGAGLLLATGTGALITVRRHHTEDATNDDNAQ</sequence>
<dbReference type="EMBL" id="WPNZ01000031">
    <property type="protein sequence ID" value="MVO90261.1"/>
    <property type="molecule type" value="Genomic_DNA"/>
</dbReference>
<proteinExistence type="predicted"/>